<keyword evidence="3" id="KW-0964">Secreted</keyword>
<dbReference type="GO" id="GO:0017171">
    <property type="term" value="F:serine hydrolase activity"/>
    <property type="evidence" value="ECO:0007669"/>
    <property type="project" value="TreeGrafter"/>
</dbReference>
<dbReference type="InterPro" id="IPR013818">
    <property type="entry name" value="Lipase"/>
</dbReference>
<dbReference type="InterPro" id="IPR033906">
    <property type="entry name" value="Lipase_N"/>
</dbReference>
<organism evidence="7 8">
    <name type="scientific">Parthenolecanium corni</name>
    <dbReference type="NCBI Taxonomy" id="536013"/>
    <lineage>
        <taxon>Eukaryota</taxon>
        <taxon>Metazoa</taxon>
        <taxon>Ecdysozoa</taxon>
        <taxon>Arthropoda</taxon>
        <taxon>Hexapoda</taxon>
        <taxon>Insecta</taxon>
        <taxon>Pterygota</taxon>
        <taxon>Neoptera</taxon>
        <taxon>Paraneoptera</taxon>
        <taxon>Hemiptera</taxon>
        <taxon>Sternorrhyncha</taxon>
        <taxon>Coccoidea</taxon>
        <taxon>Coccidae</taxon>
        <taxon>Parthenolecanium</taxon>
    </lineage>
</organism>
<dbReference type="InterPro" id="IPR029058">
    <property type="entry name" value="AB_hydrolase_fold"/>
</dbReference>
<protein>
    <recommendedName>
        <fullName evidence="6">Lipase domain-containing protein</fullName>
    </recommendedName>
</protein>
<accession>A0AAN9Y4I4</accession>
<feature type="compositionally biased region" description="Low complexity" evidence="5">
    <location>
        <begin position="17"/>
        <end position="26"/>
    </location>
</feature>
<dbReference type="GO" id="GO:0016298">
    <property type="term" value="F:lipase activity"/>
    <property type="evidence" value="ECO:0007669"/>
    <property type="project" value="InterPro"/>
</dbReference>
<evidence type="ECO:0000313" key="8">
    <source>
        <dbReference type="Proteomes" id="UP001367676"/>
    </source>
</evidence>
<dbReference type="GO" id="GO:0005615">
    <property type="term" value="C:extracellular space"/>
    <property type="evidence" value="ECO:0007669"/>
    <property type="project" value="TreeGrafter"/>
</dbReference>
<comment type="similarity">
    <text evidence="2 4">Belongs to the AB hydrolase superfamily. Lipase family.</text>
</comment>
<reference evidence="7 8" key="1">
    <citation type="submission" date="2024-03" db="EMBL/GenBank/DDBJ databases">
        <title>Adaptation during the transition from Ophiocordyceps entomopathogen to insect associate is accompanied by gene loss and intensified selection.</title>
        <authorList>
            <person name="Ward C.M."/>
            <person name="Onetto C.A."/>
            <person name="Borneman A.R."/>
        </authorList>
    </citation>
    <scope>NUCLEOTIDE SEQUENCE [LARGE SCALE GENOMIC DNA]</scope>
    <source>
        <strain evidence="7">AWRI1</strain>
        <tissue evidence="7">Single Adult Female</tissue>
    </source>
</reference>
<evidence type="ECO:0000259" key="6">
    <source>
        <dbReference type="Pfam" id="PF00151"/>
    </source>
</evidence>
<dbReference type="CDD" id="cd00707">
    <property type="entry name" value="Pancreat_lipase_like"/>
    <property type="match status" value="1"/>
</dbReference>
<comment type="caution">
    <text evidence="7">The sequence shown here is derived from an EMBL/GenBank/DDBJ whole genome shotgun (WGS) entry which is preliminary data.</text>
</comment>
<name>A0AAN9Y4I4_9HEMI</name>
<evidence type="ECO:0000256" key="2">
    <source>
        <dbReference type="ARBA" id="ARBA00010701"/>
    </source>
</evidence>
<comment type="subcellular location">
    <subcellularLocation>
        <location evidence="1">Secreted</location>
    </subcellularLocation>
</comment>
<proteinExistence type="inferred from homology"/>
<dbReference type="PRINTS" id="PR00821">
    <property type="entry name" value="TAGLIPASE"/>
</dbReference>
<feature type="compositionally biased region" description="Low complexity" evidence="5">
    <location>
        <begin position="45"/>
        <end position="64"/>
    </location>
</feature>
<dbReference type="EMBL" id="JBBCAQ010000022">
    <property type="protein sequence ID" value="KAK7591154.1"/>
    <property type="molecule type" value="Genomic_DNA"/>
</dbReference>
<dbReference type="AlphaFoldDB" id="A0AAN9Y4I4"/>
<dbReference type="GO" id="GO:0016042">
    <property type="term" value="P:lipid catabolic process"/>
    <property type="evidence" value="ECO:0007669"/>
    <property type="project" value="TreeGrafter"/>
</dbReference>
<evidence type="ECO:0000256" key="3">
    <source>
        <dbReference type="ARBA" id="ARBA00022525"/>
    </source>
</evidence>
<sequence length="390" mass="43817">MVSAQFRQQSPQALQLQFQEYQLQQQRKATSEKPPARRPGGESIQQQFRQQKQQQQQTPDAQPNQKPPQVTSVQDLFNTTSCVDPPFKCPHPRIQFFLYTRATQQEPELLNTKDTDSLYESHFNPKHPTKVIIHGFQGGRNLSPSTDLRKAYFTRGEYNIIIVDYSSLVQIPCLSQVEWSPRFCGKCIAQLASYLNNHPRGVTPDKLHLIGYSIGAHIAGLTANYVTKGKLGRITGLDPTIIFSMGTTGNRSRDLDYTDANFVDVIHTAAGVLGQWGPSGHADFYVNGGSSQPGCASSSLIETLSCDHTKVTPYFIESITTETGFWAVPCPNRFFYAFGWCNPVESEYVLMGEHVSHAARGIYYLETNAQKPYAKGYPVKRQSSRLIRRN</sequence>
<dbReference type="Gene3D" id="3.40.50.1820">
    <property type="entry name" value="alpha/beta hydrolase"/>
    <property type="match status" value="1"/>
</dbReference>
<evidence type="ECO:0000256" key="4">
    <source>
        <dbReference type="RuleBase" id="RU004262"/>
    </source>
</evidence>
<dbReference type="FunFam" id="3.40.50.1820:FF:000076">
    <property type="entry name" value="phospholipase A1"/>
    <property type="match status" value="1"/>
</dbReference>
<keyword evidence="8" id="KW-1185">Reference proteome</keyword>
<dbReference type="InterPro" id="IPR000734">
    <property type="entry name" value="TAG_lipase"/>
</dbReference>
<dbReference type="Pfam" id="PF00151">
    <property type="entry name" value="Lipase"/>
    <property type="match status" value="1"/>
</dbReference>
<dbReference type="PANTHER" id="PTHR11610:SF174">
    <property type="entry name" value="MIP30168P"/>
    <property type="match status" value="1"/>
</dbReference>
<dbReference type="Proteomes" id="UP001367676">
    <property type="component" value="Unassembled WGS sequence"/>
</dbReference>
<feature type="region of interest" description="Disordered" evidence="5">
    <location>
        <begin position="17"/>
        <end position="71"/>
    </location>
</feature>
<evidence type="ECO:0000256" key="5">
    <source>
        <dbReference type="SAM" id="MobiDB-lite"/>
    </source>
</evidence>
<feature type="domain" description="Lipase" evidence="6">
    <location>
        <begin position="91"/>
        <end position="373"/>
    </location>
</feature>
<dbReference type="PANTHER" id="PTHR11610">
    <property type="entry name" value="LIPASE"/>
    <property type="match status" value="1"/>
</dbReference>
<gene>
    <name evidence="7" type="ORF">V9T40_002767</name>
</gene>
<evidence type="ECO:0000313" key="7">
    <source>
        <dbReference type="EMBL" id="KAK7591154.1"/>
    </source>
</evidence>
<dbReference type="SUPFAM" id="SSF53474">
    <property type="entry name" value="alpha/beta-Hydrolases"/>
    <property type="match status" value="1"/>
</dbReference>
<evidence type="ECO:0000256" key="1">
    <source>
        <dbReference type="ARBA" id="ARBA00004613"/>
    </source>
</evidence>